<reference evidence="2" key="1">
    <citation type="submission" date="2016-10" db="EMBL/GenBank/DDBJ databases">
        <authorList>
            <person name="Varghese N."/>
            <person name="Submissions S."/>
        </authorList>
    </citation>
    <scope>NUCLEOTIDE SEQUENCE [LARGE SCALE GENOMIC DNA]</scope>
    <source>
        <strain evidence="2">DSM 12111</strain>
    </source>
</reference>
<evidence type="ECO:0000313" key="1">
    <source>
        <dbReference type="EMBL" id="SED01366.1"/>
    </source>
</evidence>
<gene>
    <name evidence="1" type="ORF">SAMN05421553_1861</name>
</gene>
<organism evidence="1 2">
    <name type="scientific">Pseudomonas anguilliseptica</name>
    <dbReference type="NCBI Taxonomy" id="53406"/>
    <lineage>
        <taxon>Bacteria</taxon>
        <taxon>Pseudomonadati</taxon>
        <taxon>Pseudomonadota</taxon>
        <taxon>Gammaproteobacteria</taxon>
        <taxon>Pseudomonadales</taxon>
        <taxon>Pseudomonadaceae</taxon>
        <taxon>Pseudomonas</taxon>
    </lineage>
</organism>
<sequence>MPLSQAALKLLRAEIQHCSAEEFINRRTHMLTLVDQALSQRPNPQNIMQGLIDAFCENITLTLTFTDDVKEAPSTREQLDMRLERLGDVCASGLDGPQLLWLFYKLEHMAASALSELAMVAQTTNPKTVKAQLEQAFFHGEWRDGAVTVVKEHIESRAGLSLHEETRNGQRVVIFRKTQAIPVTTPELIHNAVSALRIL</sequence>
<proteinExistence type="predicted"/>
<protein>
    <submittedName>
        <fullName evidence="1">Uncharacterized protein</fullName>
    </submittedName>
</protein>
<accession>A0A1H4X6S1</accession>
<dbReference type="OrthoDB" id="7550081at2"/>
<dbReference type="EMBL" id="FNSC01000001">
    <property type="protein sequence ID" value="SED01366.1"/>
    <property type="molecule type" value="Genomic_DNA"/>
</dbReference>
<evidence type="ECO:0000313" key="2">
    <source>
        <dbReference type="Proteomes" id="UP000242849"/>
    </source>
</evidence>
<name>A0A1H4X6S1_PSEAG</name>
<dbReference type="AlphaFoldDB" id="A0A1H4X6S1"/>
<dbReference type="Proteomes" id="UP000242849">
    <property type="component" value="Unassembled WGS sequence"/>
</dbReference>
<keyword evidence="2" id="KW-1185">Reference proteome</keyword>